<reference evidence="2 3" key="1">
    <citation type="submission" date="2018-02" db="EMBL/GenBank/DDBJ databases">
        <title>Mycoplasma marinum and Mycoplasma todarodis sp. nov., moderately halophilic and psychrotolerant mycoplasmas isolated from cephalopods.</title>
        <authorList>
            <person name="Viver T."/>
        </authorList>
    </citation>
    <scope>NUCLEOTIDE SEQUENCE [LARGE SCALE GENOMIC DNA]</scope>
    <source>
        <strain evidence="2 3">PE</strain>
    </source>
</reference>
<dbReference type="AlphaFoldDB" id="A0A4R0XR21"/>
<evidence type="ECO:0000313" key="3">
    <source>
        <dbReference type="Proteomes" id="UP000294192"/>
    </source>
</evidence>
<dbReference type="InterPro" id="IPR010982">
    <property type="entry name" value="Lambda_DNA-bd_dom_sf"/>
</dbReference>
<evidence type="ECO:0000259" key="1">
    <source>
        <dbReference type="SMART" id="SM00354"/>
    </source>
</evidence>
<protein>
    <recommendedName>
        <fullName evidence="1">HTH lacI-type domain-containing protein</fullName>
    </recommendedName>
</protein>
<organism evidence="2 3">
    <name type="scientific">Mycoplasma marinum</name>
    <dbReference type="NCBI Taxonomy" id="1937190"/>
    <lineage>
        <taxon>Bacteria</taxon>
        <taxon>Bacillati</taxon>
        <taxon>Mycoplasmatota</taxon>
        <taxon>Mollicutes</taxon>
        <taxon>Mycoplasmataceae</taxon>
        <taxon>Mycoplasma</taxon>
    </lineage>
</organism>
<dbReference type="Proteomes" id="UP000294192">
    <property type="component" value="Unassembled WGS sequence"/>
</dbReference>
<keyword evidence="3" id="KW-1185">Reference proteome</keyword>
<dbReference type="EMBL" id="PSZO01000020">
    <property type="protein sequence ID" value="TCG10830.1"/>
    <property type="molecule type" value="Genomic_DNA"/>
</dbReference>
<name>A0A4R0XR21_9MOLU</name>
<dbReference type="GO" id="GO:0006355">
    <property type="term" value="P:regulation of DNA-templated transcription"/>
    <property type="evidence" value="ECO:0007669"/>
    <property type="project" value="InterPro"/>
</dbReference>
<sequence length="288" mass="32852">MIKIYNKGMNEKINFKELAALSNVSIGTLSRFFNGGAVSKKNKLIISKNIEKYNFVKKSAAARVRGKNNQLIILRTLIKSTTLDNIVSGIIENVSSNVIVKYSGQNEEQVIKGIEEAISEEPKNLVIFAPINPTEKFEKILNKASKYSKVVVYNYENPYASNVSVSYEAAFKDISKKYNKINFVYDNKEDIPSFSRRIEQLKKANISLTVSKNIATKNINFYQSNSLYTRISHTKKSNSIVISYSQPIEYTKKTEWVFVDQYYVGLCIARLCKLENNENIIVKAKYIK</sequence>
<proteinExistence type="predicted"/>
<gene>
    <name evidence="2" type="ORF">C4B24_03820</name>
</gene>
<dbReference type="SMART" id="SM00354">
    <property type="entry name" value="HTH_LACI"/>
    <property type="match status" value="1"/>
</dbReference>
<comment type="caution">
    <text evidence="2">The sequence shown here is derived from an EMBL/GenBank/DDBJ whole genome shotgun (WGS) entry which is preliminary data.</text>
</comment>
<accession>A0A4R0XR21</accession>
<dbReference type="SUPFAM" id="SSF47413">
    <property type="entry name" value="lambda repressor-like DNA-binding domains"/>
    <property type="match status" value="1"/>
</dbReference>
<dbReference type="GO" id="GO:0003677">
    <property type="term" value="F:DNA binding"/>
    <property type="evidence" value="ECO:0007669"/>
    <property type="project" value="InterPro"/>
</dbReference>
<evidence type="ECO:0000313" key="2">
    <source>
        <dbReference type="EMBL" id="TCG10830.1"/>
    </source>
</evidence>
<feature type="domain" description="HTH lacI-type" evidence="1">
    <location>
        <begin position="12"/>
        <end position="83"/>
    </location>
</feature>
<dbReference type="InterPro" id="IPR000843">
    <property type="entry name" value="HTH_LacI"/>
</dbReference>